<organism evidence="1">
    <name type="scientific">marine sediment metagenome</name>
    <dbReference type="NCBI Taxonomy" id="412755"/>
    <lineage>
        <taxon>unclassified sequences</taxon>
        <taxon>metagenomes</taxon>
        <taxon>ecological metagenomes</taxon>
    </lineage>
</organism>
<accession>A0A0F9DM49</accession>
<reference evidence="1" key="1">
    <citation type="journal article" date="2015" name="Nature">
        <title>Complex archaea that bridge the gap between prokaryotes and eukaryotes.</title>
        <authorList>
            <person name="Spang A."/>
            <person name="Saw J.H."/>
            <person name="Jorgensen S.L."/>
            <person name="Zaremba-Niedzwiedzka K."/>
            <person name="Martijn J."/>
            <person name="Lind A.E."/>
            <person name="van Eijk R."/>
            <person name="Schleper C."/>
            <person name="Guy L."/>
            <person name="Ettema T.J."/>
        </authorList>
    </citation>
    <scope>NUCLEOTIDE SEQUENCE</scope>
</reference>
<name>A0A0F9DM49_9ZZZZ</name>
<dbReference type="EMBL" id="LAZR01028392">
    <property type="protein sequence ID" value="KKL62744.1"/>
    <property type="molecule type" value="Genomic_DNA"/>
</dbReference>
<comment type="caution">
    <text evidence="1">The sequence shown here is derived from an EMBL/GenBank/DDBJ whole genome shotgun (WGS) entry which is preliminary data.</text>
</comment>
<evidence type="ECO:0000313" key="1">
    <source>
        <dbReference type="EMBL" id="KKL62744.1"/>
    </source>
</evidence>
<sequence length="49" mass="5539">MNEYLEEALDFYLGGITVSNGYKSSSSDMAITPMKTTPKPELKLWRVEP</sequence>
<protein>
    <submittedName>
        <fullName evidence="1">Uncharacterized protein</fullName>
    </submittedName>
</protein>
<proteinExistence type="predicted"/>
<dbReference type="AlphaFoldDB" id="A0A0F9DM49"/>
<gene>
    <name evidence="1" type="ORF">LCGC14_2182170</name>
</gene>